<dbReference type="PROSITE" id="PS50893">
    <property type="entry name" value="ABC_TRANSPORTER_2"/>
    <property type="match status" value="1"/>
</dbReference>
<dbReference type="EMBL" id="CP000800">
    <property type="protein sequence ID" value="ABV18925.1"/>
    <property type="molecule type" value="Genomic_DNA"/>
</dbReference>
<evidence type="ECO:0000256" key="1">
    <source>
        <dbReference type="ARBA" id="ARBA00022448"/>
    </source>
</evidence>
<evidence type="ECO:0000313" key="5">
    <source>
        <dbReference type="EMBL" id="ABV18925.1"/>
    </source>
</evidence>
<dbReference type="PANTHER" id="PTHR43553">
    <property type="entry name" value="HEAVY METAL TRANSPORTER"/>
    <property type="match status" value="1"/>
</dbReference>
<dbReference type="AlphaFoldDB" id="A7ZR42"/>
<dbReference type="Gene3D" id="3.40.50.300">
    <property type="entry name" value="P-loop containing nucleotide triphosphate hydrolases"/>
    <property type="match status" value="1"/>
</dbReference>
<dbReference type="InterPro" id="IPR015856">
    <property type="entry name" value="ABC_transpr_CbiO/EcfA_su"/>
</dbReference>
<feature type="domain" description="ABC transporter" evidence="4">
    <location>
        <begin position="13"/>
        <end position="236"/>
    </location>
</feature>
<dbReference type="Pfam" id="PF00005">
    <property type="entry name" value="ABC_tran"/>
    <property type="match status" value="1"/>
</dbReference>
<dbReference type="InterPro" id="IPR003593">
    <property type="entry name" value="AAA+_ATPase"/>
</dbReference>
<keyword evidence="2" id="KW-0547">Nucleotide-binding</keyword>
<organism evidence="5 6">
    <name type="scientific">Escherichia coli O139:H28 (strain E24377A / ETEC)</name>
    <dbReference type="NCBI Taxonomy" id="331111"/>
    <lineage>
        <taxon>Bacteria</taxon>
        <taxon>Pseudomonadati</taxon>
        <taxon>Pseudomonadota</taxon>
        <taxon>Gammaproteobacteria</taxon>
        <taxon>Enterobacterales</taxon>
        <taxon>Enterobacteriaceae</taxon>
        <taxon>Escherichia</taxon>
    </lineage>
</organism>
<dbReference type="SUPFAM" id="SSF52540">
    <property type="entry name" value="P-loop containing nucleoside triphosphate hydrolases"/>
    <property type="match status" value="1"/>
</dbReference>
<keyword evidence="1" id="KW-0813">Transport</keyword>
<dbReference type="KEGG" id="ecw:EcE24377A_3263"/>
<reference evidence="6" key="1">
    <citation type="journal article" date="2008" name="J. Bacteriol.">
        <title>The pangenome structure of Escherichia coli: comparative genomic analysis of E. coli commensal and pathogenic isolates.</title>
        <authorList>
            <person name="Rasko D.A."/>
            <person name="Rosovitz M.J."/>
            <person name="Myers G.S."/>
            <person name="Mongodin E.F."/>
            <person name="Fricke W.F."/>
            <person name="Gajer P."/>
            <person name="Crabtree J."/>
            <person name="Sebaihia M."/>
            <person name="Thomson N.R."/>
            <person name="Chaudhuri R."/>
            <person name="Henderson I.R."/>
            <person name="Sperandio V."/>
            <person name="Ravel J."/>
        </authorList>
    </citation>
    <scope>NUCLEOTIDE SEQUENCE [LARGE SCALE GENOMIC DNA]</scope>
    <source>
        <strain evidence="6">E24377A / ETEC</strain>
    </source>
</reference>
<evidence type="ECO:0000313" key="6">
    <source>
        <dbReference type="Proteomes" id="UP000001122"/>
    </source>
</evidence>
<dbReference type="GO" id="GO:0042626">
    <property type="term" value="F:ATPase-coupled transmembrane transporter activity"/>
    <property type="evidence" value="ECO:0007669"/>
    <property type="project" value="TreeGrafter"/>
</dbReference>
<dbReference type="CDD" id="cd03225">
    <property type="entry name" value="ABC_cobalt_CbiO_domain1"/>
    <property type="match status" value="1"/>
</dbReference>
<dbReference type="GO" id="GO:0016887">
    <property type="term" value="F:ATP hydrolysis activity"/>
    <property type="evidence" value="ECO:0007669"/>
    <property type="project" value="InterPro"/>
</dbReference>
<gene>
    <name evidence="5" type="ordered locus">EcE24377A_3263</name>
</gene>
<dbReference type="Proteomes" id="UP000001122">
    <property type="component" value="Chromosome"/>
</dbReference>
<proteinExistence type="predicted"/>
<name>A7ZR42_ECO24</name>
<evidence type="ECO:0000256" key="2">
    <source>
        <dbReference type="ARBA" id="ARBA00022741"/>
    </source>
</evidence>
<dbReference type="InterPro" id="IPR027417">
    <property type="entry name" value="P-loop_NTPase"/>
</dbReference>
<dbReference type="SMART" id="SM00382">
    <property type="entry name" value="AAA"/>
    <property type="match status" value="1"/>
</dbReference>
<accession>A7ZR42</accession>
<dbReference type="InterPro" id="IPR003439">
    <property type="entry name" value="ABC_transporter-like_ATP-bd"/>
</dbReference>
<dbReference type="GO" id="GO:0005524">
    <property type="term" value="F:ATP binding"/>
    <property type="evidence" value="ECO:0007669"/>
    <property type="project" value="UniProtKB-KW"/>
</dbReference>
<evidence type="ECO:0000256" key="3">
    <source>
        <dbReference type="ARBA" id="ARBA00022840"/>
    </source>
</evidence>
<keyword evidence="6" id="KW-1185">Reference proteome</keyword>
<dbReference type="InterPro" id="IPR050095">
    <property type="entry name" value="ECF_ABC_transporter_ATP-bd"/>
</dbReference>
<sequence length="236" mass="25982">MAIAKRSAPATMLTLNKISYRWPGAATDCLCDISLQLKQGEWLALTGDNGAGKSTLLRVMAGLLTPTAGTVMLQQQAMKNLKNRQRAAKVGVLFQEAENQLFHSTVADEIAFGLKLQKCPADEITQRTHAALQCCQLADTANSHPLDLHSAQRRMVAVACLEALSPPLLLLDEPSRDFDENWLSVFESWLEKCGQRGTSVVAISHDAAFTRRHFSRVVRLEDGLIRNVNPPDDIHP</sequence>
<protein>
    <submittedName>
        <fullName evidence="5">ABC transporter, ATP-binding protein</fullName>
    </submittedName>
</protein>
<dbReference type="HOGENOM" id="CLU_000604_1_22_6"/>
<evidence type="ECO:0000259" key="4">
    <source>
        <dbReference type="PROSITE" id="PS50893"/>
    </source>
</evidence>
<dbReference type="GO" id="GO:0043190">
    <property type="term" value="C:ATP-binding cassette (ABC) transporter complex"/>
    <property type="evidence" value="ECO:0007669"/>
    <property type="project" value="TreeGrafter"/>
</dbReference>
<keyword evidence="3 5" id="KW-0067">ATP-binding</keyword>